<evidence type="ECO:0000313" key="3">
    <source>
        <dbReference type="Proteomes" id="UP000244727"/>
    </source>
</evidence>
<dbReference type="InterPro" id="IPR002716">
    <property type="entry name" value="PIN_dom"/>
</dbReference>
<protein>
    <submittedName>
        <fullName evidence="2">PIN domain nuclease</fullName>
    </submittedName>
</protein>
<evidence type="ECO:0000259" key="1">
    <source>
        <dbReference type="Pfam" id="PF01850"/>
    </source>
</evidence>
<dbReference type="Pfam" id="PF01850">
    <property type="entry name" value="PIN"/>
    <property type="match status" value="1"/>
</dbReference>
<dbReference type="EMBL" id="CP028858">
    <property type="protein sequence ID" value="AWB28509.1"/>
    <property type="molecule type" value="Genomic_DNA"/>
</dbReference>
<dbReference type="InterPro" id="IPR029060">
    <property type="entry name" value="PIN-like_dom_sf"/>
</dbReference>
<feature type="domain" description="PIN" evidence="1">
    <location>
        <begin position="4"/>
        <end position="116"/>
    </location>
</feature>
<dbReference type="AlphaFoldDB" id="A0A2R4X3Z3"/>
<dbReference type="GeneID" id="36513412"/>
<reference evidence="2 3" key="1">
    <citation type="submission" date="2018-04" db="EMBL/GenBank/DDBJ databases">
        <title>Halococcoides cellulosivorans gen. nov., sp. nov., an extremely halophilic cellulose-utilizing haloarchaeon from hypersaline lakes.</title>
        <authorList>
            <person name="Sorokin D.Y."/>
            <person name="Toshchakov S.V."/>
            <person name="Samarov N.I."/>
            <person name="Korzhenkov A."/>
            <person name="Kublanov I.V."/>
        </authorList>
    </citation>
    <scope>NUCLEOTIDE SEQUENCE [LARGE SCALE GENOMIC DNA]</scope>
    <source>
        <strain evidence="2 3">HArcel1</strain>
    </source>
</reference>
<keyword evidence="3" id="KW-1185">Reference proteome</keyword>
<dbReference type="Proteomes" id="UP000244727">
    <property type="component" value="Chromosome"/>
</dbReference>
<name>A0A2R4X3Z3_9EURY</name>
<dbReference type="KEGG" id="harc:HARCEL1_12855"/>
<accession>A0A2R4X3Z3</accession>
<evidence type="ECO:0000313" key="2">
    <source>
        <dbReference type="EMBL" id="AWB28509.1"/>
    </source>
</evidence>
<dbReference type="SUPFAM" id="SSF88723">
    <property type="entry name" value="PIN domain-like"/>
    <property type="match status" value="1"/>
</dbReference>
<proteinExistence type="predicted"/>
<dbReference type="RefSeq" id="WP_108383957.1">
    <property type="nucleotide sequence ID" value="NZ_CP028858.1"/>
</dbReference>
<organism evidence="2 3">
    <name type="scientific">Halococcoides cellulosivorans</name>
    <dbReference type="NCBI Taxonomy" id="1679096"/>
    <lineage>
        <taxon>Archaea</taxon>
        <taxon>Methanobacteriati</taxon>
        <taxon>Methanobacteriota</taxon>
        <taxon>Stenosarchaea group</taxon>
        <taxon>Halobacteria</taxon>
        <taxon>Halobacteriales</taxon>
        <taxon>Haloarculaceae</taxon>
        <taxon>Halococcoides</taxon>
    </lineage>
</organism>
<sequence>MTRFVETDFLLALVKDSDWLKDQAEAQLEEHDVVTSTYSYLELLLISGRHEFDFTKLVSNMLDVVPVETEEERQIVLKAVNYFEDGMTAFDAFHAATAETRGHSILSSDKAYEDVDPERLPLEPGADG</sequence>
<dbReference type="Gene3D" id="3.40.50.1010">
    <property type="entry name" value="5'-nuclease"/>
    <property type="match status" value="1"/>
</dbReference>
<gene>
    <name evidence="2" type="ORF">HARCEL1_12855</name>
</gene>